<evidence type="ECO:0000313" key="2">
    <source>
        <dbReference type="EMBL" id="MDB0523822.1"/>
    </source>
</evidence>
<reference evidence="2" key="1">
    <citation type="submission" date="2021-09" db="EMBL/GenBank/DDBJ databases">
        <title>Genomic analysis of Ralstonia spp.</title>
        <authorList>
            <person name="Aburjaile F."/>
            <person name="Ariute J.C."/>
            <person name="Pais A.K.L."/>
            <person name="Albuquerque G.M.R."/>
            <person name="Silva A.M.F."/>
            <person name="Brenig B."/>
            <person name="Azevedo V."/>
            <person name="Matiuzzi M."/>
            <person name="Ramos R."/>
            <person name="Goes-Neto A."/>
            <person name="Soares S."/>
            <person name="Iseppon A.M.B."/>
            <person name="Souza E."/>
            <person name="Gama M."/>
        </authorList>
    </citation>
    <scope>NUCLEOTIDE SEQUENCE</scope>
    <source>
        <strain evidence="2">B4</strain>
    </source>
</reference>
<evidence type="ECO:0000259" key="1">
    <source>
        <dbReference type="Pfam" id="PF18864"/>
    </source>
</evidence>
<evidence type="ECO:0000313" key="3">
    <source>
        <dbReference type="Proteomes" id="UP001143674"/>
    </source>
</evidence>
<dbReference type="AlphaFoldDB" id="A0AAE3NHK4"/>
<dbReference type="Proteomes" id="UP001143674">
    <property type="component" value="Unassembled WGS sequence"/>
</dbReference>
<feature type="domain" description="AbiTii" evidence="1">
    <location>
        <begin position="4"/>
        <end position="186"/>
    </location>
</feature>
<name>A0AAE3NHK4_RALSL</name>
<dbReference type="InterPro" id="IPR041304">
    <property type="entry name" value="AbiTii"/>
</dbReference>
<proteinExistence type="predicted"/>
<organism evidence="2 3">
    <name type="scientific">Ralstonia solanacearum</name>
    <name type="common">Pseudomonas solanacearum</name>
    <dbReference type="NCBI Taxonomy" id="305"/>
    <lineage>
        <taxon>Bacteria</taxon>
        <taxon>Pseudomonadati</taxon>
        <taxon>Pseudomonadota</taxon>
        <taxon>Betaproteobacteria</taxon>
        <taxon>Burkholderiales</taxon>
        <taxon>Burkholderiaceae</taxon>
        <taxon>Ralstonia</taxon>
        <taxon>Ralstonia solanacearum species complex</taxon>
    </lineage>
</organism>
<dbReference type="RefSeq" id="WP_184848703.1">
    <property type="nucleotide sequence ID" value="NZ_JABZEH010000001.1"/>
</dbReference>
<protein>
    <recommendedName>
        <fullName evidence="1">AbiTii domain-containing protein</fullName>
    </recommendedName>
</protein>
<accession>A0AAE3NHK4</accession>
<sequence length="310" mass="34008">MSGLVGELQRKALDRTCSISDLLRHGLLTARKLRVAATSTWINAELSGYGAAEADVPAYRKVHGEPLARNPYRGWIPIRMPTPELALQIGHVMLPNKVAELEEYVSSDDNSHIYLAYPTNRAYLLGRILDTDWNVALRIPKSSIVGIIDEVRNKLLDWAILLEEQGVHGDGLSFTEKEVEAARTVVNLMTTNNYSNINNSQIQHQSNSSNQTLSITPLAHQGLLELTDKIKRELAAATIPASLRDELMSDIEVVNQQLESPKAKPGIIRAALESFSTSLGSAAASGVVAQAHEWVGQVQSWLSTLLSNTK</sequence>
<dbReference type="Pfam" id="PF18864">
    <property type="entry name" value="AbiTii"/>
    <property type="match status" value="1"/>
</dbReference>
<gene>
    <name evidence="2" type="ORF">LBW55_19655</name>
</gene>
<dbReference type="EMBL" id="JAIVEX010000011">
    <property type="protein sequence ID" value="MDB0523822.1"/>
    <property type="molecule type" value="Genomic_DNA"/>
</dbReference>
<comment type="caution">
    <text evidence="2">The sequence shown here is derived from an EMBL/GenBank/DDBJ whole genome shotgun (WGS) entry which is preliminary data.</text>
</comment>